<sequence length="140" mass="15223">MPMRLLAVSLAVSSPARAFDELIVRPPTGLADECVNGLIEHRTGQWKRRDRPPASGAFGSVEEIVGDVDPPALRALAERGCSRRFRHLFLSCTRGDWPENASPALRPMGVSAETEAEMMRVMRGCLADLKKAGVPPTGTR</sequence>
<evidence type="ECO:0000313" key="1">
    <source>
        <dbReference type="EMBL" id="CAA2137371.1"/>
    </source>
</evidence>
<protein>
    <submittedName>
        <fullName evidence="1">Uncharacterized protein</fullName>
    </submittedName>
</protein>
<dbReference type="AlphaFoldDB" id="A0A679JEZ3"/>
<gene>
    <name evidence="1" type="ORF">MBLL_00623</name>
</gene>
<keyword evidence="1" id="KW-0614">Plasmid</keyword>
<accession>A0A679JEZ3</accession>
<dbReference type="EMBL" id="LR743510">
    <property type="protein sequence ID" value="CAA2137371.1"/>
    <property type="molecule type" value="Genomic_DNA"/>
</dbReference>
<dbReference type="RefSeq" id="WP_339159196.1">
    <property type="nucleotide sequence ID" value="NZ_LR743510.1"/>
</dbReference>
<name>A0A679JEZ3_9HYPH</name>
<organism evidence="1">
    <name type="scientific">Methylobacterium bullatum</name>
    <dbReference type="NCBI Taxonomy" id="570505"/>
    <lineage>
        <taxon>Bacteria</taxon>
        <taxon>Pseudomonadati</taxon>
        <taxon>Pseudomonadota</taxon>
        <taxon>Alphaproteobacteria</taxon>
        <taxon>Hyphomicrobiales</taxon>
        <taxon>Methylobacteriaceae</taxon>
        <taxon>Methylobacterium</taxon>
    </lineage>
</organism>
<geneLocation type="plasmid" evidence="1">
    <name>1</name>
</geneLocation>
<proteinExistence type="predicted"/>
<reference evidence="1" key="1">
    <citation type="submission" date="2019-12" db="EMBL/GenBank/DDBJ databases">
        <authorList>
            <person name="Cremers G."/>
        </authorList>
    </citation>
    <scope>NUCLEOTIDE SEQUENCE</scope>
    <source>
        <strain evidence="1">Mbul2</strain>
        <plasmid evidence="1">1</plasmid>
    </source>
</reference>